<reference evidence="1" key="1">
    <citation type="submission" date="2014-11" db="EMBL/GenBank/DDBJ databases">
        <authorList>
            <person name="Amaro Gonzalez C."/>
        </authorList>
    </citation>
    <scope>NUCLEOTIDE SEQUENCE</scope>
</reference>
<sequence>MPTMSYLNFKTGSSIKHHIYFQALCPRNVF</sequence>
<evidence type="ECO:0000313" key="1">
    <source>
        <dbReference type="EMBL" id="JAH43260.1"/>
    </source>
</evidence>
<dbReference type="EMBL" id="GBXM01065317">
    <property type="protein sequence ID" value="JAH43260.1"/>
    <property type="molecule type" value="Transcribed_RNA"/>
</dbReference>
<reference evidence="1" key="2">
    <citation type="journal article" date="2015" name="Fish Shellfish Immunol.">
        <title>Early steps in the European eel (Anguilla anguilla)-Vibrio vulnificus interaction in the gills: Role of the RtxA13 toxin.</title>
        <authorList>
            <person name="Callol A."/>
            <person name="Pajuelo D."/>
            <person name="Ebbesson L."/>
            <person name="Teles M."/>
            <person name="MacKenzie S."/>
            <person name="Amaro C."/>
        </authorList>
    </citation>
    <scope>NUCLEOTIDE SEQUENCE</scope>
</reference>
<dbReference type="AlphaFoldDB" id="A0A0E9SRJ0"/>
<proteinExistence type="predicted"/>
<name>A0A0E9SRJ0_ANGAN</name>
<organism evidence="1">
    <name type="scientific">Anguilla anguilla</name>
    <name type="common">European freshwater eel</name>
    <name type="synonym">Muraena anguilla</name>
    <dbReference type="NCBI Taxonomy" id="7936"/>
    <lineage>
        <taxon>Eukaryota</taxon>
        <taxon>Metazoa</taxon>
        <taxon>Chordata</taxon>
        <taxon>Craniata</taxon>
        <taxon>Vertebrata</taxon>
        <taxon>Euteleostomi</taxon>
        <taxon>Actinopterygii</taxon>
        <taxon>Neopterygii</taxon>
        <taxon>Teleostei</taxon>
        <taxon>Anguilliformes</taxon>
        <taxon>Anguillidae</taxon>
        <taxon>Anguilla</taxon>
    </lineage>
</organism>
<protein>
    <submittedName>
        <fullName evidence="1">Uncharacterized protein</fullName>
    </submittedName>
</protein>
<accession>A0A0E9SRJ0</accession>